<feature type="coiled-coil region" evidence="1">
    <location>
        <begin position="1"/>
        <end position="28"/>
    </location>
</feature>
<reference evidence="2 3" key="1">
    <citation type="submission" date="2018-07" db="EMBL/GenBank/DDBJ databases">
        <title>Genomic Encyclopedia of Type Strains, Phase III (KMG-III): the genomes of soil and plant-associated and newly described type strains.</title>
        <authorList>
            <person name="Whitman W."/>
        </authorList>
    </citation>
    <scope>NUCLEOTIDE SEQUENCE [LARGE SCALE GENOMIC DNA]</scope>
    <source>
        <strain evidence="2 3">CECT 7287</strain>
    </source>
</reference>
<name>A0A3D9JNT5_9BACL</name>
<dbReference type="InterPro" id="IPR037208">
    <property type="entry name" value="Spo0E-like_sf"/>
</dbReference>
<dbReference type="GO" id="GO:0046983">
    <property type="term" value="F:protein dimerization activity"/>
    <property type="evidence" value="ECO:0007669"/>
    <property type="project" value="InterPro"/>
</dbReference>
<keyword evidence="3" id="KW-1185">Reference proteome</keyword>
<evidence type="ECO:0000313" key="2">
    <source>
        <dbReference type="EMBL" id="RED75469.1"/>
    </source>
</evidence>
<dbReference type="RefSeq" id="WP_181917793.1">
    <property type="nucleotide sequence ID" value="NZ_QRDZ01000015.1"/>
</dbReference>
<dbReference type="GO" id="GO:0043937">
    <property type="term" value="P:regulation of sporulation"/>
    <property type="evidence" value="ECO:0007669"/>
    <property type="project" value="InterPro"/>
</dbReference>
<keyword evidence="1" id="KW-0175">Coiled coil</keyword>
<proteinExistence type="predicted"/>
<organism evidence="2 3">
    <name type="scientific">Cohnella phaseoli</name>
    <dbReference type="NCBI Taxonomy" id="456490"/>
    <lineage>
        <taxon>Bacteria</taxon>
        <taxon>Bacillati</taxon>
        <taxon>Bacillota</taxon>
        <taxon>Bacilli</taxon>
        <taxon>Bacillales</taxon>
        <taxon>Paenibacillaceae</taxon>
        <taxon>Cohnella</taxon>
    </lineage>
</organism>
<dbReference type="InterPro" id="IPR018540">
    <property type="entry name" value="Spo0E-like"/>
</dbReference>
<sequence length="82" mass="9730">MEFREKRLTALKRNIENLRNEMVLAYVKNGDMRHAQVLEISQLLDEELNRYAKCQQRARAAAKAGHRFVYHSRRSESVTARR</sequence>
<dbReference type="AlphaFoldDB" id="A0A3D9JNT5"/>
<dbReference type="Proteomes" id="UP000256977">
    <property type="component" value="Unassembled WGS sequence"/>
</dbReference>
<evidence type="ECO:0000313" key="3">
    <source>
        <dbReference type="Proteomes" id="UP000256977"/>
    </source>
</evidence>
<dbReference type="InterPro" id="IPR036638">
    <property type="entry name" value="HLH_DNA-bd_sf"/>
</dbReference>
<protein>
    <submittedName>
        <fullName evidence="2">Spo0E like sporulation regulatory protein</fullName>
    </submittedName>
</protein>
<dbReference type="Pfam" id="PF09388">
    <property type="entry name" value="SpoOE-like"/>
    <property type="match status" value="1"/>
</dbReference>
<gene>
    <name evidence="2" type="ORF">DFP98_11584</name>
</gene>
<evidence type="ECO:0000256" key="1">
    <source>
        <dbReference type="SAM" id="Coils"/>
    </source>
</evidence>
<dbReference type="Gene3D" id="4.10.280.10">
    <property type="entry name" value="Helix-loop-helix DNA-binding domain"/>
    <property type="match status" value="1"/>
</dbReference>
<dbReference type="EMBL" id="QRDZ01000015">
    <property type="protein sequence ID" value="RED75469.1"/>
    <property type="molecule type" value="Genomic_DNA"/>
</dbReference>
<accession>A0A3D9JNT5</accession>
<comment type="caution">
    <text evidence="2">The sequence shown here is derived from an EMBL/GenBank/DDBJ whole genome shotgun (WGS) entry which is preliminary data.</text>
</comment>
<dbReference type="SUPFAM" id="SSF140500">
    <property type="entry name" value="BAS1536-like"/>
    <property type="match status" value="1"/>
</dbReference>